<reference evidence="2 3" key="1">
    <citation type="journal article" date="2023" name="Int. J. Syst. Evol. Microbiol.">
        <title>Ligilactobacillus ubinensis sp. nov., a novel species isolated from the wild ferment of a durian fruit (Durio zibethinus).</title>
        <authorList>
            <person name="Heng Y.C."/>
            <person name="Menon N."/>
            <person name="Chen B."/>
            <person name="Loo B.Z.L."/>
            <person name="Wong G.W.J."/>
            <person name="Lim A.C.H."/>
            <person name="Silvaraju S."/>
            <person name="Kittelmann S."/>
        </authorList>
    </citation>
    <scope>NUCLEOTIDE SEQUENCE [LARGE SCALE GENOMIC DNA]</scope>
    <source>
        <strain evidence="2 3">WILCCON 0076</strain>
    </source>
</reference>
<evidence type="ECO:0000313" key="2">
    <source>
        <dbReference type="EMBL" id="MCP0887403.1"/>
    </source>
</evidence>
<keyword evidence="1" id="KW-0812">Transmembrane</keyword>
<dbReference type="Pfam" id="PF22564">
    <property type="entry name" value="HAAS"/>
    <property type="match status" value="1"/>
</dbReference>
<dbReference type="AlphaFoldDB" id="A0A9X2FPW8"/>
<dbReference type="Proteomes" id="UP001139006">
    <property type="component" value="Unassembled WGS sequence"/>
</dbReference>
<organism evidence="2 3">
    <name type="scientific">Ligilactobacillus ubinensis</name>
    <dbReference type="NCBI Taxonomy" id="2876789"/>
    <lineage>
        <taxon>Bacteria</taxon>
        <taxon>Bacillati</taxon>
        <taxon>Bacillota</taxon>
        <taxon>Bacilli</taxon>
        <taxon>Lactobacillales</taxon>
        <taxon>Lactobacillaceae</taxon>
        <taxon>Ligilactobacillus</taxon>
    </lineage>
</organism>
<keyword evidence="1" id="KW-0472">Membrane</keyword>
<evidence type="ECO:0000256" key="1">
    <source>
        <dbReference type="SAM" id="Phobius"/>
    </source>
</evidence>
<accession>A0A9X2FPW8</accession>
<proteinExistence type="predicted"/>
<comment type="caution">
    <text evidence="2">The sequence shown here is derived from an EMBL/GenBank/DDBJ whole genome shotgun (WGS) entry which is preliminary data.</text>
</comment>
<sequence>MDKSQYLVELEGYLTALTDSERADVLNFYSEYIDDANLTTHEEIEKSLGTAHQLGRKILADFSIKETEESLGKNVATKTHLNIKMIWLIILVLITSPLTLGIAGMILLIMFAITFSAAAVLIAFFIALIVLFLSSAYIGIGLIFTNLIVAAFYIAVAFMCLGGLFILFAVSFLILSWFVQAIANLARFLYGKFSRKRKVQA</sequence>
<keyword evidence="3" id="KW-1185">Reference proteome</keyword>
<dbReference type="RefSeq" id="WP_253361218.1">
    <property type="nucleotide sequence ID" value="NZ_JAIULA010000017.1"/>
</dbReference>
<feature type="transmembrane region" description="Helical" evidence="1">
    <location>
        <begin position="86"/>
        <end position="113"/>
    </location>
</feature>
<feature type="transmembrane region" description="Helical" evidence="1">
    <location>
        <begin position="119"/>
        <end position="140"/>
    </location>
</feature>
<protein>
    <submittedName>
        <fullName evidence="2">DUF1700 domain-containing protein</fullName>
    </submittedName>
</protein>
<gene>
    <name evidence="2" type="ORF">LB941_08650</name>
</gene>
<name>A0A9X2FPW8_9LACO</name>
<evidence type="ECO:0000313" key="3">
    <source>
        <dbReference type="Proteomes" id="UP001139006"/>
    </source>
</evidence>
<feature type="transmembrane region" description="Helical" evidence="1">
    <location>
        <begin position="147"/>
        <end position="168"/>
    </location>
</feature>
<keyword evidence="1" id="KW-1133">Transmembrane helix</keyword>
<feature type="transmembrane region" description="Helical" evidence="1">
    <location>
        <begin position="174"/>
        <end position="190"/>
    </location>
</feature>
<dbReference type="EMBL" id="JAIULA010000017">
    <property type="protein sequence ID" value="MCP0887403.1"/>
    <property type="molecule type" value="Genomic_DNA"/>
</dbReference>